<organism evidence="3 4">
    <name type="scientific">Coccidioides posadasii RMSCC 3488</name>
    <dbReference type="NCBI Taxonomy" id="454284"/>
    <lineage>
        <taxon>Eukaryota</taxon>
        <taxon>Fungi</taxon>
        <taxon>Dikarya</taxon>
        <taxon>Ascomycota</taxon>
        <taxon>Pezizomycotina</taxon>
        <taxon>Eurotiomycetes</taxon>
        <taxon>Eurotiomycetidae</taxon>
        <taxon>Onygenales</taxon>
        <taxon>Onygenaceae</taxon>
        <taxon>Coccidioides</taxon>
    </lineage>
</organism>
<evidence type="ECO:0000256" key="1">
    <source>
        <dbReference type="SAM" id="MobiDB-lite"/>
    </source>
</evidence>
<evidence type="ECO:0000313" key="4">
    <source>
        <dbReference type="Proteomes" id="UP000054567"/>
    </source>
</evidence>
<dbReference type="Pfam" id="PF00817">
    <property type="entry name" value="IMS"/>
    <property type="match status" value="1"/>
</dbReference>
<dbReference type="InterPro" id="IPR017961">
    <property type="entry name" value="DNA_pol_Y-fam_little_finger"/>
</dbReference>
<proteinExistence type="predicted"/>
<dbReference type="OrthoDB" id="447129at2759"/>
<dbReference type="GO" id="GO:0003684">
    <property type="term" value="F:damaged DNA binding"/>
    <property type="evidence" value="ECO:0007669"/>
    <property type="project" value="InterPro"/>
</dbReference>
<dbReference type="SUPFAM" id="SSF56672">
    <property type="entry name" value="DNA/RNA polymerases"/>
    <property type="match status" value="1"/>
</dbReference>
<dbReference type="InterPro" id="IPR001126">
    <property type="entry name" value="UmuC"/>
</dbReference>
<evidence type="ECO:0000259" key="2">
    <source>
        <dbReference type="PROSITE" id="PS50173"/>
    </source>
</evidence>
<dbReference type="InterPro" id="IPR036775">
    <property type="entry name" value="DNA_pol_Y-fam_lit_finger_sf"/>
</dbReference>
<feature type="region of interest" description="Disordered" evidence="1">
    <location>
        <begin position="555"/>
        <end position="582"/>
    </location>
</feature>
<dbReference type="InterPro" id="IPR043502">
    <property type="entry name" value="DNA/RNA_pol_sf"/>
</dbReference>
<protein>
    <recommendedName>
        <fullName evidence="2">UmuC domain-containing protein</fullName>
    </recommendedName>
</protein>
<accession>A0A0J6F6S7</accession>
<dbReference type="Gene3D" id="3.30.1490.100">
    <property type="entry name" value="DNA polymerase, Y-family, little finger domain"/>
    <property type="match status" value="1"/>
</dbReference>
<reference evidence="3 4" key="1">
    <citation type="submission" date="2007-06" db="EMBL/GenBank/DDBJ databases">
        <title>The Genome Sequence of Coccidioides posadasii RMSCC_3488.</title>
        <authorList>
            <consortium name="Coccidioides Genome Resources Consortium"/>
            <consortium name="The Broad Institute Genome Sequencing Platform"/>
            <person name="Henn M.R."/>
            <person name="Sykes S."/>
            <person name="Young S."/>
            <person name="Jaffe D."/>
            <person name="Berlin A."/>
            <person name="Alvarez P."/>
            <person name="Butler J."/>
            <person name="Gnerre S."/>
            <person name="Grabherr M."/>
            <person name="Mauceli E."/>
            <person name="Brockman W."/>
            <person name="Kodira C."/>
            <person name="Alvarado L."/>
            <person name="Zeng Q."/>
            <person name="Crawford M."/>
            <person name="Antoine C."/>
            <person name="Devon K."/>
            <person name="Galgiani J."/>
            <person name="Orsborn K."/>
            <person name="Lewis M.L."/>
            <person name="Nusbaum C."/>
            <person name="Galagan J."/>
            <person name="Birren B."/>
        </authorList>
    </citation>
    <scope>NUCLEOTIDE SEQUENCE [LARGE SCALE GENOMIC DNA]</scope>
    <source>
        <strain evidence="3 4">RMSCC 3488</strain>
    </source>
</reference>
<dbReference type="GO" id="GO:0070987">
    <property type="term" value="P:error-free translesion synthesis"/>
    <property type="evidence" value="ECO:0007669"/>
    <property type="project" value="UniProtKB-ARBA"/>
</dbReference>
<dbReference type="GO" id="GO:0003887">
    <property type="term" value="F:DNA-directed DNA polymerase activity"/>
    <property type="evidence" value="ECO:0007669"/>
    <property type="project" value="TreeGrafter"/>
</dbReference>
<reference evidence="4" key="3">
    <citation type="journal article" date="2010" name="Genome Res.">
        <title>Population genomic sequencing of Coccidioides fungi reveals recent hybridization and transposon control.</title>
        <authorList>
            <person name="Neafsey D.E."/>
            <person name="Barker B.M."/>
            <person name="Sharpton T.J."/>
            <person name="Stajich J.E."/>
            <person name="Park D.J."/>
            <person name="Whiston E."/>
            <person name="Hung C.-Y."/>
            <person name="McMahan C."/>
            <person name="White J."/>
            <person name="Sykes S."/>
            <person name="Heiman D."/>
            <person name="Young S."/>
            <person name="Zeng Q."/>
            <person name="Abouelleil A."/>
            <person name="Aftuck L."/>
            <person name="Bessette D."/>
            <person name="Brown A."/>
            <person name="FitzGerald M."/>
            <person name="Lui A."/>
            <person name="Macdonald J.P."/>
            <person name="Priest M."/>
            <person name="Orbach M.J."/>
            <person name="Galgiani J.N."/>
            <person name="Kirkland T.N."/>
            <person name="Cole G.T."/>
            <person name="Birren B.W."/>
            <person name="Henn M.R."/>
            <person name="Taylor J.W."/>
            <person name="Rounsley S.D."/>
        </authorList>
    </citation>
    <scope>NUCLEOTIDE SEQUENCE [LARGE SCALE GENOMIC DNA]</scope>
    <source>
        <strain evidence="4">RMSCC 3488</strain>
    </source>
</reference>
<dbReference type="PANTHER" id="PTHR46404">
    <property type="entry name" value="DNA POLYMERASE IOTA"/>
    <property type="match status" value="1"/>
</dbReference>
<gene>
    <name evidence="3" type="ORF">CPAG_01342</name>
</gene>
<feature type="compositionally biased region" description="Basic and acidic residues" evidence="1">
    <location>
        <begin position="566"/>
        <end position="576"/>
    </location>
</feature>
<dbReference type="GO" id="GO:0006281">
    <property type="term" value="P:DNA repair"/>
    <property type="evidence" value="ECO:0007669"/>
    <property type="project" value="InterPro"/>
</dbReference>
<dbReference type="PROSITE" id="PS50173">
    <property type="entry name" value="UMUC"/>
    <property type="match status" value="1"/>
</dbReference>
<dbReference type="FunFam" id="3.40.1170.60:FF:000006">
    <property type="entry name" value="DNA polymerase iota"/>
    <property type="match status" value="1"/>
</dbReference>
<evidence type="ECO:0000313" key="3">
    <source>
        <dbReference type="EMBL" id="KMM64990.1"/>
    </source>
</evidence>
<name>A0A0J6F6S7_COCPO</name>
<dbReference type="AlphaFoldDB" id="A0A0J6F6S7"/>
<dbReference type="Pfam" id="PF11799">
    <property type="entry name" value="IMS_C"/>
    <property type="match status" value="1"/>
</dbReference>
<feature type="domain" description="UmuC" evidence="2">
    <location>
        <begin position="19"/>
        <end position="270"/>
    </location>
</feature>
<sequence length="648" mass="72380">MTSLLRKQAALRRDDSRIIIHFDYDCFYASVFETENPALKSLPLAVQQKQIVVTCNYEARRRGLRKLQLIKDAKRTCPDVVIVLGEDLTKFRDASKELHSFLKKYIWGDRVEKLGFDEVFLDVTSMIDHNAQFLNRNDLRNSFFQLDKNDPTVGFSFDAGAFCGPTWPPNACSTRGEETDPEMFSSLGMRLILGSHLANYLRFQLEEHTGYTATVGISTSKLLAKLVGNANKPKNQTTLIPPYSAGADGQEGNIDRFLCQHEVGEIPGIGFKMANRIRAHILGRQPSTELYQSLTDTDRVTVGAVRSFPNMGPLKLDKILRGGGWPNLLGTKVWCLLNGIDPTDVAAGKVIPSQISIEDSYRQVDSIQAVRKELRTLACSLLRRMHADLTQDAEDEEDIMDGTADEDGRQALAKGKKRWLAFPKTLRISTRSRLPPLQDGSHPFNSRRISRSCPIPQFVFSFHESIEALAERLIEETLIPLFRRIHPDKSAYKLSLINIAATNMIECAGSEKSSMGQDIGKMFQNRTRVPAHSLSLNPTSKNAEYIDDGLDTIDMGDSTDSVNPRNDIHDGKEQHSSKTSTTKEIMDNWDEEEVHGWASDDEISADKDSAAPCHECQLCGSLIPSFAAQAHATYHSMRSTEVGCGRQP</sequence>
<dbReference type="Gene3D" id="3.40.1170.60">
    <property type="match status" value="1"/>
</dbReference>
<reference evidence="4" key="2">
    <citation type="journal article" date="2009" name="Genome Res.">
        <title>Comparative genomic analyses of the human fungal pathogens Coccidioides and their relatives.</title>
        <authorList>
            <person name="Sharpton T.J."/>
            <person name="Stajich J.E."/>
            <person name="Rounsley S.D."/>
            <person name="Gardner M.J."/>
            <person name="Wortman J.R."/>
            <person name="Jordar V.S."/>
            <person name="Maiti R."/>
            <person name="Kodira C.D."/>
            <person name="Neafsey D.E."/>
            <person name="Zeng Q."/>
            <person name="Hung C.-Y."/>
            <person name="McMahan C."/>
            <person name="Muszewska A."/>
            <person name="Grynberg M."/>
            <person name="Mandel M.A."/>
            <person name="Kellner E.M."/>
            <person name="Barker B.M."/>
            <person name="Galgiani J.N."/>
            <person name="Orbach M.J."/>
            <person name="Kirkland T.N."/>
            <person name="Cole G.T."/>
            <person name="Henn M.R."/>
            <person name="Birren B.W."/>
            <person name="Taylor J.W."/>
        </authorList>
    </citation>
    <scope>NUCLEOTIDE SEQUENCE [LARGE SCALE GENOMIC DNA]</scope>
    <source>
        <strain evidence="4">RMSCC 3488</strain>
    </source>
</reference>
<dbReference type="EMBL" id="DS268109">
    <property type="protein sequence ID" value="KMM64990.1"/>
    <property type="molecule type" value="Genomic_DNA"/>
</dbReference>
<dbReference type="InterPro" id="IPR043128">
    <property type="entry name" value="Rev_trsase/Diguanyl_cyclase"/>
</dbReference>
<dbReference type="Proteomes" id="UP000054567">
    <property type="component" value="Unassembled WGS sequence"/>
</dbReference>
<dbReference type="Gene3D" id="3.30.70.270">
    <property type="match status" value="1"/>
</dbReference>
<dbReference type="PANTHER" id="PTHR46404:SF1">
    <property type="entry name" value="DNA POLYMERASE IOTA"/>
    <property type="match status" value="1"/>
</dbReference>
<dbReference type="VEuPathDB" id="FungiDB:CPAG_01342"/>